<organism evidence="2 3">
    <name type="scientific">Roseovarius atlanticus</name>
    <dbReference type="NCBI Taxonomy" id="1641875"/>
    <lineage>
        <taxon>Bacteria</taxon>
        <taxon>Pseudomonadati</taxon>
        <taxon>Pseudomonadota</taxon>
        <taxon>Alphaproteobacteria</taxon>
        <taxon>Rhodobacterales</taxon>
        <taxon>Roseobacteraceae</taxon>
        <taxon>Roseovarius</taxon>
    </lineage>
</organism>
<comment type="caution">
    <text evidence="2">The sequence shown here is derived from an EMBL/GenBank/DDBJ whole genome shotgun (WGS) entry which is preliminary data.</text>
</comment>
<evidence type="ECO:0000256" key="1">
    <source>
        <dbReference type="SAM" id="SignalP"/>
    </source>
</evidence>
<sequence length="108" mass="10907">MRLTLALLLLASPATAQLAAPLGNPDGCARIQGEDATQESEVAIVAGHLNLHGAICQITAVQTGTLMATCPGDADSRKKVLGIARSADGTGVTLTLPDGSVEDLSPCE</sequence>
<evidence type="ECO:0000313" key="2">
    <source>
        <dbReference type="EMBL" id="KRS13950.1"/>
    </source>
</evidence>
<dbReference type="Proteomes" id="UP000051295">
    <property type="component" value="Unassembled WGS sequence"/>
</dbReference>
<evidence type="ECO:0000313" key="3">
    <source>
        <dbReference type="Proteomes" id="UP000051295"/>
    </source>
</evidence>
<proteinExistence type="predicted"/>
<evidence type="ECO:0008006" key="4">
    <source>
        <dbReference type="Google" id="ProtNLM"/>
    </source>
</evidence>
<gene>
    <name evidence="2" type="ORF">XM53_05250</name>
</gene>
<reference evidence="2 3" key="1">
    <citation type="submission" date="2015-04" db="EMBL/GenBank/DDBJ databases">
        <title>The draft genome sequence of Roseovarius sp.R12b.</title>
        <authorList>
            <person name="Li G."/>
            <person name="Lai Q."/>
            <person name="Shao Z."/>
            <person name="Yan P."/>
        </authorList>
    </citation>
    <scope>NUCLEOTIDE SEQUENCE [LARGE SCALE GENOMIC DNA]</scope>
    <source>
        <strain evidence="2 3">R12B</strain>
    </source>
</reference>
<feature type="chain" id="PRO_5006664054" description="Secreted protein" evidence="1">
    <location>
        <begin position="17"/>
        <end position="108"/>
    </location>
</feature>
<dbReference type="EMBL" id="LAXJ01000003">
    <property type="protein sequence ID" value="KRS13950.1"/>
    <property type="molecule type" value="Genomic_DNA"/>
</dbReference>
<keyword evidence="3" id="KW-1185">Reference proteome</keyword>
<name>A0A0T5NYM2_9RHOB</name>
<feature type="signal peptide" evidence="1">
    <location>
        <begin position="1"/>
        <end position="16"/>
    </location>
</feature>
<accession>A0A0T5NYM2</accession>
<dbReference type="PATRIC" id="fig|1641875.4.peg.3073"/>
<dbReference type="AlphaFoldDB" id="A0A0T5NYM2"/>
<dbReference type="RefSeq" id="WP_057790982.1">
    <property type="nucleotide sequence ID" value="NZ_LAXJ01000003.1"/>
</dbReference>
<keyword evidence="1" id="KW-0732">Signal</keyword>
<dbReference type="OrthoDB" id="7745154at2"/>
<protein>
    <recommendedName>
        <fullName evidence="4">Secreted protein</fullName>
    </recommendedName>
</protein>